<organism evidence="1 3">
    <name type="scientific">Helianthus annuus</name>
    <name type="common">Common sunflower</name>
    <dbReference type="NCBI Taxonomy" id="4232"/>
    <lineage>
        <taxon>Eukaryota</taxon>
        <taxon>Viridiplantae</taxon>
        <taxon>Streptophyta</taxon>
        <taxon>Embryophyta</taxon>
        <taxon>Tracheophyta</taxon>
        <taxon>Spermatophyta</taxon>
        <taxon>Magnoliopsida</taxon>
        <taxon>eudicotyledons</taxon>
        <taxon>Gunneridae</taxon>
        <taxon>Pentapetalae</taxon>
        <taxon>asterids</taxon>
        <taxon>campanulids</taxon>
        <taxon>Asterales</taxon>
        <taxon>Asteraceae</taxon>
        <taxon>Asteroideae</taxon>
        <taxon>Heliantheae alliance</taxon>
        <taxon>Heliantheae</taxon>
        <taxon>Helianthus</taxon>
    </lineage>
</organism>
<dbReference type="EMBL" id="MNCJ02000329">
    <property type="protein sequence ID" value="KAF5769573.1"/>
    <property type="molecule type" value="Genomic_DNA"/>
</dbReference>
<name>A0A9K3H890_HELAN</name>
<sequence>MRKSHHGMYDQMESWDVVRVMRIIKEQRSRIESLVRLYGNVDVYNVVNISYVFT</sequence>
<dbReference type="Gramene" id="mRNA:HanXRQr2_Chr10g0442371">
    <property type="protein sequence ID" value="mRNA:HanXRQr2_Chr10g0442371"/>
    <property type="gene ID" value="HanXRQr2_Chr10g0442371"/>
</dbReference>
<dbReference type="Gramene" id="mRNA:HanXRQr2_Chr14g0649891">
    <property type="protein sequence ID" value="mRNA:HanXRQr2_Chr14g0649891"/>
    <property type="gene ID" value="HanXRQr2_Chr14g0649891"/>
</dbReference>
<evidence type="ECO:0000313" key="2">
    <source>
        <dbReference type="EMBL" id="KAF5786557.1"/>
    </source>
</evidence>
<dbReference type="Proteomes" id="UP000215914">
    <property type="component" value="Unassembled WGS sequence"/>
</dbReference>
<evidence type="ECO:0000313" key="1">
    <source>
        <dbReference type="EMBL" id="KAF5769573.1"/>
    </source>
</evidence>
<proteinExistence type="predicted"/>
<gene>
    <name evidence="2" type="ORF">HanXRQr2_Chr10g0442371</name>
    <name evidence="1" type="ORF">HanXRQr2_Chr14g0649891</name>
</gene>
<reference evidence="1" key="1">
    <citation type="journal article" date="2017" name="Nature">
        <title>The sunflower genome provides insights into oil metabolism, flowering and Asterid evolution.</title>
        <authorList>
            <person name="Badouin H."/>
            <person name="Gouzy J."/>
            <person name="Grassa C.J."/>
            <person name="Murat F."/>
            <person name="Staton S.E."/>
            <person name="Cottret L."/>
            <person name="Lelandais-Briere C."/>
            <person name="Owens G.L."/>
            <person name="Carrere S."/>
            <person name="Mayjonade B."/>
            <person name="Legrand L."/>
            <person name="Gill N."/>
            <person name="Kane N.C."/>
            <person name="Bowers J.E."/>
            <person name="Hubner S."/>
            <person name="Bellec A."/>
            <person name="Berard A."/>
            <person name="Berges H."/>
            <person name="Blanchet N."/>
            <person name="Boniface M.C."/>
            <person name="Brunel D."/>
            <person name="Catrice O."/>
            <person name="Chaidir N."/>
            <person name="Claudel C."/>
            <person name="Donnadieu C."/>
            <person name="Faraut T."/>
            <person name="Fievet G."/>
            <person name="Helmstetter N."/>
            <person name="King M."/>
            <person name="Knapp S.J."/>
            <person name="Lai Z."/>
            <person name="Le Paslier M.C."/>
            <person name="Lippi Y."/>
            <person name="Lorenzon L."/>
            <person name="Mandel J.R."/>
            <person name="Marage G."/>
            <person name="Marchand G."/>
            <person name="Marquand E."/>
            <person name="Bret-Mestries E."/>
            <person name="Morien E."/>
            <person name="Nambeesan S."/>
            <person name="Nguyen T."/>
            <person name="Pegot-Espagnet P."/>
            <person name="Pouilly N."/>
            <person name="Raftis F."/>
            <person name="Sallet E."/>
            <person name="Schiex T."/>
            <person name="Thomas J."/>
            <person name="Vandecasteele C."/>
            <person name="Vares D."/>
            <person name="Vear F."/>
            <person name="Vautrin S."/>
            <person name="Crespi M."/>
            <person name="Mangin B."/>
            <person name="Burke J.M."/>
            <person name="Salse J."/>
            <person name="Munos S."/>
            <person name="Vincourt P."/>
            <person name="Rieseberg L.H."/>
            <person name="Langlade N.B."/>
        </authorList>
    </citation>
    <scope>NUCLEOTIDE SEQUENCE</scope>
    <source>
        <tissue evidence="1">Leaves</tissue>
    </source>
</reference>
<dbReference type="AlphaFoldDB" id="A0A9K3H890"/>
<reference evidence="1" key="2">
    <citation type="submission" date="2020-06" db="EMBL/GenBank/DDBJ databases">
        <title>Helianthus annuus Genome sequencing and assembly Release 2.</title>
        <authorList>
            <person name="Gouzy J."/>
            <person name="Langlade N."/>
            <person name="Munos S."/>
        </authorList>
    </citation>
    <scope>NUCLEOTIDE SEQUENCE</scope>
    <source>
        <tissue evidence="1">Leaves</tissue>
    </source>
</reference>
<dbReference type="EMBL" id="MNCJ02000325">
    <property type="protein sequence ID" value="KAF5786557.1"/>
    <property type="molecule type" value="Genomic_DNA"/>
</dbReference>
<comment type="caution">
    <text evidence="1">The sequence shown here is derived from an EMBL/GenBank/DDBJ whole genome shotgun (WGS) entry which is preliminary data.</text>
</comment>
<protein>
    <submittedName>
        <fullName evidence="1">Uncharacterized protein</fullName>
    </submittedName>
</protein>
<evidence type="ECO:0000313" key="3">
    <source>
        <dbReference type="Proteomes" id="UP000215914"/>
    </source>
</evidence>
<keyword evidence="3" id="KW-1185">Reference proteome</keyword>
<accession>A0A9K3H890</accession>